<dbReference type="PANTHER" id="PTHR42115">
    <property type="entry name" value="BETA-SYNTHASE (BETA-THIONASE), PUTATIVE (AFU_ORTHOLOGUE AFUA_3G08420)-RELATED"/>
    <property type="match status" value="1"/>
</dbReference>
<organism evidence="3 4">
    <name type="scientific">Amanita thiersii Skay4041</name>
    <dbReference type="NCBI Taxonomy" id="703135"/>
    <lineage>
        <taxon>Eukaryota</taxon>
        <taxon>Fungi</taxon>
        <taxon>Dikarya</taxon>
        <taxon>Basidiomycota</taxon>
        <taxon>Agaricomycotina</taxon>
        <taxon>Agaricomycetes</taxon>
        <taxon>Agaricomycetidae</taxon>
        <taxon>Agaricales</taxon>
        <taxon>Pluteineae</taxon>
        <taxon>Amanitaceae</taxon>
        <taxon>Amanita</taxon>
    </lineage>
</organism>
<feature type="domain" description="CBS" evidence="2">
    <location>
        <begin position="23"/>
        <end position="80"/>
    </location>
</feature>
<dbReference type="PROSITE" id="PS51371">
    <property type="entry name" value="CBS"/>
    <property type="match status" value="1"/>
</dbReference>
<evidence type="ECO:0000313" key="3">
    <source>
        <dbReference type="EMBL" id="PFH48092.1"/>
    </source>
</evidence>
<dbReference type="AlphaFoldDB" id="A0A2A9NK54"/>
<dbReference type="OrthoDB" id="2536440at2759"/>
<proteinExistence type="predicted"/>
<dbReference type="STRING" id="703135.A0A2A9NK54"/>
<keyword evidence="1" id="KW-0129">CBS domain</keyword>
<name>A0A2A9NK54_9AGAR</name>
<sequence length="150" mass="17002">MSYGASYGLTFDKYRGAVIEDLQLPPAFCIPSSEPIATAIEQAYERDFSHIPVLNSKRRPLGYIDVAALKKKWEAGHTDPNDKVLQHMTKFKRGPEEPYTLITPMSPLADLEKFLEDNVFALVTDNDRKFVLGVATPQDLEHFVTRRGLY</sequence>
<dbReference type="Pfam" id="PF00571">
    <property type="entry name" value="CBS"/>
    <property type="match status" value="1"/>
</dbReference>
<evidence type="ECO:0000313" key="4">
    <source>
        <dbReference type="Proteomes" id="UP000242287"/>
    </source>
</evidence>
<dbReference type="PANTHER" id="PTHR42115:SF1">
    <property type="entry name" value="BETA-SYNTHASE (BETA-THIONASE), PUTATIVE (AFU_ORTHOLOGUE AFUA_3G08420)-RELATED"/>
    <property type="match status" value="1"/>
</dbReference>
<evidence type="ECO:0000256" key="1">
    <source>
        <dbReference type="PROSITE-ProRule" id="PRU00703"/>
    </source>
</evidence>
<protein>
    <recommendedName>
        <fullName evidence="2">CBS domain-containing protein</fullName>
    </recommendedName>
</protein>
<dbReference type="InterPro" id="IPR000644">
    <property type="entry name" value="CBS_dom"/>
</dbReference>
<dbReference type="Gene3D" id="3.10.580.10">
    <property type="entry name" value="CBS-domain"/>
    <property type="match status" value="1"/>
</dbReference>
<dbReference type="EMBL" id="KZ302077">
    <property type="protein sequence ID" value="PFH48092.1"/>
    <property type="molecule type" value="Genomic_DNA"/>
</dbReference>
<evidence type="ECO:0000259" key="2">
    <source>
        <dbReference type="PROSITE" id="PS51371"/>
    </source>
</evidence>
<dbReference type="SUPFAM" id="SSF54631">
    <property type="entry name" value="CBS-domain pair"/>
    <property type="match status" value="1"/>
</dbReference>
<accession>A0A2A9NK54</accession>
<gene>
    <name evidence="3" type="ORF">AMATHDRAFT_76907</name>
</gene>
<keyword evidence="4" id="KW-1185">Reference proteome</keyword>
<reference evidence="3 4" key="1">
    <citation type="submission" date="2014-02" db="EMBL/GenBank/DDBJ databases">
        <title>Transposable element dynamics among asymbiotic and ectomycorrhizal Amanita fungi.</title>
        <authorList>
            <consortium name="DOE Joint Genome Institute"/>
            <person name="Hess J."/>
            <person name="Skrede I."/>
            <person name="Wolfe B."/>
            <person name="LaButti K."/>
            <person name="Ohm R.A."/>
            <person name="Grigoriev I.V."/>
            <person name="Pringle A."/>
        </authorList>
    </citation>
    <scope>NUCLEOTIDE SEQUENCE [LARGE SCALE GENOMIC DNA]</scope>
    <source>
        <strain evidence="3 4">SKay4041</strain>
    </source>
</reference>
<dbReference type="Proteomes" id="UP000242287">
    <property type="component" value="Unassembled WGS sequence"/>
</dbReference>
<dbReference type="InterPro" id="IPR046342">
    <property type="entry name" value="CBS_dom_sf"/>
</dbReference>